<dbReference type="Gene3D" id="1.10.1200.10">
    <property type="entry name" value="ACP-like"/>
    <property type="match status" value="1"/>
</dbReference>
<dbReference type="Pfam" id="PF00550">
    <property type="entry name" value="PP-binding"/>
    <property type="match status" value="1"/>
</dbReference>
<dbReference type="Proteomes" id="UP000184330">
    <property type="component" value="Unassembled WGS sequence"/>
</dbReference>
<feature type="compositionally biased region" description="Low complexity" evidence="3">
    <location>
        <begin position="387"/>
        <end position="399"/>
    </location>
</feature>
<keyword evidence="8" id="KW-1185">Reference proteome</keyword>
<feature type="region of interest" description="Disordered" evidence="3">
    <location>
        <begin position="387"/>
        <end position="406"/>
    </location>
</feature>
<dbReference type="Pfam" id="PF23562">
    <property type="entry name" value="AMP-binding_C_3"/>
    <property type="match status" value="1"/>
</dbReference>
<feature type="domain" description="Thioester reductase (TE)" evidence="6">
    <location>
        <begin position="677"/>
        <end position="911"/>
    </location>
</feature>
<dbReference type="EMBL" id="FJOG01000083">
    <property type="protein sequence ID" value="CZR69880.1"/>
    <property type="molecule type" value="Genomic_DNA"/>
</dbReference>
<evidence type="ECO:0000256" key="1">
    <source>
        <dbReference type="ARBA" id="ARBA00022450"/>
    </source>
</evidence>
<dbReference type="Pfam" id="PF00501">
    <property type="entry name" value="AMP-binding"/>
    <property type="match status" value="1"/>
</dbReference>
<dbReference type="SUPFAM" id="SSF51735">
    <property type="entry name" value="NAD(P)-binding Rossmann-fold domains"/>
    <property type="match status" value="1"/>
</dbReference>
<protein>
    <submittedName>
        <fullName evidence="7">Related to nonribosomal peptide synthetase MxcG (component of the myxochelin iron transport regul)</fullName>
    </submittedName>
</protein>
<keyword evidence="1" id="KW-0596">Phosphopantetheine</keyword>
<dbReference type="InterPro" id="IPR013120">
    <property type="entry name" value="FAR_NAD-bd"/>
</dbReference>
<dbReference type="SUPFAM" id="SSF47336">
    <property type="entry name" value="ACP-like"/>
    <property type="match status" value="1"/>
</dbReference>
<dbReference type="PANTHER" id="PTHR43439">
    <property type="entry name" value="PHENYLACETATE-COENZYME A LIGASE"/>
    <property type="match status" value="1"/>
</dbReference>
<accession>A0A1L7XXZ3</accession>
<evidence type="ECO:0000259" key="4">
    <source>
        <dbReference type="Pfam" id="PF00501"/>
    </source>
</evidence>
<feature type="domain" description="AMP-dependent synthetase/ligase" evidence="4">
    <location>
        <begin position="55"/>
        <end position="354"/>
    </location>
</feature>
<dbReference type="Gene3D" id="3.40.50.720">
    <property type="entry name" value="NAD(P)-binding Rossmann-like Domain"/>
    <property type="match status" value="1"/>
</dbReference>
<dbReference type="SUPFAM" id="SSF56801">
    <property type="entry name" value="Acetyl-CoA synthetase-like"/>
    <property type="match status" value="1"/>
</dbReference>
<dbReference type="PANTHER" id="PTHR43439:SF2">
    <property type="entry name" value="ENZYME, PUTATIVE (JCVI)-RELATED"/>
    <property type="match status" value="1"/>
</dbReference>
<evidence type="ECO:0000313" key="8">
    <source>
        <dbReference type="Proteomes" id="UP000184330"/>
    </source>
</evidence>
<dbReference type="InterPro" id="IPR051414">
    <property type="entry name" value="Adenylate-forming_Reductase"/>
</dbReference>
<evidence type="ECO:0000313" key="7">
    <source>
        <dbReference type="EMBL" id="CZR69880.1"/>
    </source>
</evidence>
<keyword evidence="2" id="KW-0597">Phosphoprotein</keyword>
<name>A0A1L7XXZ3_9HELO</name>
<dbReference type="Pfam" id="PF07993">
    <property type="entry name" value="NAD_binding_4"/>
    <property type="match status" value="1"/>
</dbReference>
<sequence>MAATTPETSLPSRASQSTAPLLTPDTVNTIDELLKLHTYNSPHSNLISYPLSRYDDFKQYTAQELDRFSDAAVSHYIRAGLEPADPNAEKAPVVAILAPSNFEYIITIIALNRLGWSILFLSTRLSTAAYDLLLAEAQCELVITIDDYIETLDRIQTLRQSYPLRSVTILRPMDYASHSTNKFHRIYDAQKESSKIAWIIHSSGSTGLPKPIFLTNAQCLANFRNGFPLRSFITSPLFHSHALMELFRSICRKSGIFVANYNLPVTRQGLVKALKVARPELIAVVPYVLQLLGEGKDGIAELAKAKIVLFAGARCPDELGDKLVAGGVNLVSNYGSSETGAIMNSIRPDGDTEWDYLRLIYPRAEHVLMDEIARGIFECVALDGLPSKGPSNSNNPPNSYRTRDLFTRHPDPTKSNFWKYLTRLDDRITLLNGEKVLPLPIEGLLREDTLVKEAVVFGIGRNMPGILIFRKENSAHLSDGEYLTAIWPSIEAANAKAEAFSQISRELVIILSPEMPYPRTDKGTFIRAQMYQVFAPLIDETYTQFEEMEVGSLQLDVPDLEGFLLDQFASVLNVHLGTESDIFAAGVDSLQAIRIWGVLRKKLDLGQRRNNLSQNVVFEKGTVKALARHLYSLRTGEPEEDRSEIELMKEMIEKYSEFETPSPQDAYPEKDVVVRSLGAYVLAELVKRENVAQVWTLVRASNPSTATKRISNSLSSRNIQLFPFEHSKIIALPAEFSDPDLGLPASSLSSLLHSLTHIIHAAWAVNFNLGVSSFEPQHIRGVHNLLNLSLRTMLRKPPRFFFCSSSAAVSGMPRPGIVPEAVLEDLSHASKTGYGRSKMVAEHIIRNAVLSTGMYARVLRIGQLAGDTKEGEWNETEAIPLMIRSALVTGSLPMLDETCVWLPVDTAASSILDLAFTPSRSPNEDSDPNLVYHILNPCGFHWTRDLLPALSRTVLPGFEVLPTAQWLQRLHQSEDDPCRNPSIKLLGFWEMRYGGIGTDWQDVGNRVTEERLIYSLECSLQCSPALRGAENIVGDSLVDKFVQKWMERWT</sequence>
<dbReference type="InterPro" id="IPR036291">
    <property type="entry name" value="NAD(P)-bd_dom_sf"/>
</dbReference>
<evidence type="ECO:0000259" key="6">
    <source>
        <dbReference type="Pfam" id="PF07993"/>
    </source>
</evidence>
<dbReference type="InterPro" id="IPR036736">
    <property type="entry name" value="ACP-like_sf"/>
</dbReference>
<feature type="region of interest" description="Disordered" evidence="3">
    <location>
        <begin position="1"/>
        <end position="22"/>
    </location>
</feature>
<organism evidence="7 8">
    <name type="scientific">Phialocephala subalpina</name>
    <dbReference type="NCBI Taxonomy" id="576137"/>
    <lineage>
        <taxon>Eukaryota</taxon>
        <taxon>Fungi</taxon>
        <taxon>Dikarya</taxon>
        <taxon>Ascomycota</taxon>
        <taxon>Pezizomycotina</taxon>
        <taxon>Leotiomycetes</taxon>
        <taxon>Helotiales</taxon>
        <taxon>Mollisiaceae</taxon>
        <taxon>Phialocephala</taxon>
        <taxon>Phialocephala fortinii species complex</taxon>
    </lineage>
</organism>
<evidence type="ECO:0000256" key="3">
    <source>
        <dbReference type="SAM" id="MobiDB-lite"/>
    </source>
</evidence>
<dbReference type="InterPro" id="IPR009081">
    <property type="entry name" value="PP-bd_ACP"/>
</dbReference>
<evidence type="ECO:0000256" key="2">
    <source>
        <dbReference type="ARBA" id="ARBA00022553"/>
    </source>
</evidence>
<evidence type="ECO:0000259" key="5">
    <source>
        <dbReference type="Pfam" id="PF00550"/>
    </source>
</evidence>
<dbReference type="OrthoDB" id="429813at2759"/>
<dbReference type="Gene3D" id="3.40.50.12780">
    <property type="entry name" value="N-terminal domain of ligase-like"/>
    <property type="match status" value="1"/>
</dbReference>
<dbReference type="InterPro" id="IPR042099">
    <property type="entry name" value="ANL_N_sf"/>
</dbReference>
<dbReference type="STRING" id="576137.A0A1L7XXZ3"/>
<proteinExistence type="predicted"/>
<feature type="domain" description="Carrier" evidence="5">
    <location>
        <begin position="564"/>
        <end position="630"/>
    </location>
</feature>
<reference evidence="7 8" key="1">
    <citation type="submission" date="2016-03" db="EMBL/GenBank/DDBJ databases">
        <authorList>
            <person name="Ploux O."/>
        </authorList>
    </citation>
    <scope>NUCLEOTIDE SEQUENCE [LARGE SCALE GENOMIC DNA]</scope>
    <source>
        <strain evidence="7 8">UAMH 11012</strain>
    </source>
</reference>
<dbReference type="InterPro" id="IPR020845">
    <property type="entry name" value="AMP-binding_CS"/>
</dbReference>
<gene>
    <name evidence="7" type="ORF">PAC_19780</name>
</gene>
<dbReference type="InterPro" id="IPR000873">
    <property type="entry name" value="AMP-dep_synth/lig_dom"/>
</dbReference>
<dbReference type="PROSITE" id="PS00455">
    <property type="entry name" value="AMP_BINDING"/>
    <property type="match status" value="1"/>
</dbReference>
<dbReference type="AlphaFoldDB" id="A0A1L7XXZ3"/>